<keyword evidence="4 15" id="KW-0285">Flavoprotein</keyword>
<dbReference type="Gene3D" id="2.40.30.30">
    <property type="entry name" value="Riboflavin kinase-like"/>
    <property type="match status" value="1"/>
</dbReference>
<dbReference type="Pfam" id="PF01687">
    <property type="entry name" value="Flavokinase"/>
    <property type="match status" value="1"/>
</dbReference>
<keyword evidence="6 15" id="KW-0808">Transferase</keyword>
<dbReference type="GO" id="GO:0008531">
    <property type="term" value="F:riboflavin kinase activity"/>
    <property type="evidence" value="ECO:0007669"/>
    <property type="project" value="UniProtKB-UniRule"/>
</dbReference>
<evidence type="ECO:0000256" key="7">
    <source>
        <dbReference type="ARBA" id="ARBA00022695"/>
    </source>
</evidence>
<dbReference type="PIRSF" id="PIRSF004491">
    <property type="entry name" value="FAD_Synth"/>
    <property type="match status" value="1"/>
</dbReference>
<evidence type="ECO:0000256" key="15">
    <source>
        <dbReference type="PIRNR" id="PIRNR004491"/>
    </source>
</evidence>
<dbReference type="SUPFAM" id="SSF52374">
    <property type="entry name" value="Nucleotidylyl transferase"/>
    <property type="match status" value="1"/>
</dbReference>
<evidence type="ECO:0000256" key="4">
    <source>
        <dbReference type="ARBA" id="ARBA00022630"/>
    </source>
</evidence>
<sequence>MKIIENYTDLNQEYHKSVVAIGNFDGIHNGHKALIRKVVQLANQNARLAGLITFTPHPRVFFSGEKNFSQINDEVTKQDILSRQDLDILFKIKFNKQLSLMPPDVFFNHVLKNGINVSHIIVGSDFKFGYKRSGNIEILKYLSKENNIGFDVIEKQANSLSKTYSSSSIREYLLQGNIAEVNKMLGHYWYTMGVVITGANKGNQIGYPTINIRLDGSIKFAHGIYATNVYIDSKRYQGATYYGKRPTYEGTEEFLETYIFDFNSNIYDHEVKIEFIDFVRYDQTYESDNKLKNQMKIDCENVLIKLQYYDKKFSLLDK</sequence>
<comment type="catalytic activity">
    <reaction evidence="13 15">
        <text>riboflavin + ATP = FMN + ADP + H(+)</text>
        <dbReference type="Rhea" id="RHEA:14357"/>
        <dbReference type="ChEBI" id="CHEBI:15378"/>
        <dbReference type="ChEBI" id="CHEBI:30616"/>
        <dbReference type="ChEBI" id="CHEBI:57986"/>
        <dbReference type="ChEBI" id="CHEBI:58210"/>
        <dbReference type="ChEBI" id="CHEBI:456216"/>
        <dbReference type="EC" id="2.7.1.26"/>
    </reaction>
</comment>
<dbReference type="AlphaFoldDB" id="A0A368DQH3"/>
<evidence type="ECO:0000256" key="13">
    <source>
        <dbReference type="ARBA" id="ARBA00047880"/>
    </source>
</evidence>
<dbReference type="FunFam" id="3.40.50.620:FF:000021">
    <property type="entry name" value="Riboflavin biosynthesis protein"/>
    <property type="match status" value="1"/>
</dbReference>
<evidence type="ECO:0000256" key="8">
    <source>
        <dbReference type="ARBA" id="ARBA00022741"/>
    </source>
</evidence>
<evidence type="ECO:0000256" key="3">
    <source>
        <dbReference type="ARBA" id="ARBA00005201"/>
    </source>
</evidence>
<dbReference type="InterPro" id="IPR023465">
    <property type="entry name" value="Riboflavin_kinase_dom_sf"/>
</dbReference>
<keyword evidence="5 15" id="KW-0288">FMN</keyword>
<dbReference type="GO" id="GO:0006747">
    <property type="term" value="P:FAD biosynthetic process"/>
    <property type="evidence" value="ECO:0007669"/>
    <property type="project" value="UniProtKB-UniRule"/>
</dbReference>
<feature type="domain" description="Riboflavin kinase" evidence="16">
    <location>
        <begin position="184"/>
        <end position="307"/>
    </location>
</feature>
<keyword evidence="8 15" id="KW-0547">Nucleotide-binding</keyword>
<dbReference type="Gene3D" id="3.40.50.620">
    <property type="entry name" value="HUPs"/>
    <property type="match status" value="1"/>
</dbReference>
<protein>
    <recommendedName>
        <fullName evidence="15">Riboflavin biosynthesis protein</fullName>
    </recommendedName>
    <domain>
        <recommendedName>
            <fullName evidence="15">Riboflavin kinase</fullName>
            <ecNumber evidence="15">2.7.1.26</ecNumber>
        </recommendedName>
        <alternativeName>
            <fullName evidence="15">Flavokinase</fullName>
        </alternativeName>
    </domain>
    <domain>
        <recommendedName>
            <fullName evidence="15">FMN adenylyltransferase</fullName>
            <ecNumber evidence="15">2.7.7.2</ecNumber>
        </recommendedName>
        <alternativeName>
            <fullName evidence="15">FAD pyrophosphorylase</fullName>
        </alternativeName>
        <alternativeName>
            <fullName evidence="15">FAD synthase</fullName>
        </alternativeName>
    </domain>
</protein>
<evidence type="ECO:0000256" key="14">
    <source>
        <dbReference type="ARBA" id="ARBA00049494"/>
    </source>
</evidence>
<dbReference type="InterPro" id="IPR015865">
    <property type="entry name" value="Riboflavin_kinase_bac/euk"/>
</dbReference>
<evidence type="ECO:0000256" key="9">
    <source>
        <dbReference type="ARBA" id="ARBA00022777"/>
    </source>
</evidence>
<evidence type="ECO:0000256" key="2">
    <source>
        <dbReference type="ARBA" id="ARBA00004726"/>
    </source>
</evidence>
<dbReference type="EMBL" id="QOQD01000003">
    <property type="protein sequence ID" value="RCL74098.1"/>
    <property type="molecule type" value="Genomic_DNA"/>
</dbReference>
<evidence type="ECO:0000256" key="11">
    <source>
        <dbReference type="ARBA" id="ARBA00022840"/>
    </source>
</evidence>
<evidence type="ECO:0000256" key="6">
    <source>
        <dbReference type="ARBA" id="ARBA00022679"/>
    </source>
</evidence>
<dbReference type="NCBIfam" id="TIGR00083">
    <property type="entry name" value="ribF"/>
    <property type="match status" value="1"/>
</dbReference>
<name>A0A368DQH3_9PROT</name>
<dbReference type="EC" id="2.7.7.2" evidence="15"/>
<dbReference type="CDD" id="cd02064">
    <property type="entry name" value="FAD_synthetase_N"/>
    <property type="match status" value="1"/>
</dbReference>
<accession>A0A368DQH3</accession>
<evidence type="ECO:0000313" key="18">
    <source>
        <dbReference type="Proteomes" id="UP000253570"/>
    </source>
</evidence>
<evidence type="ECO:0000313" key="17">
    <source>
        <dbReference type="EMBL" id="RCL74098.1"/>
    </source>
</evidence>
<evidence type="ECO:0000256" key="10">
    <source>
        <dbReference type="ARBA" id="ARBA00022827"/>
    </source>
</evidence>
<evidence type="ECO:0000256" key="1">
    <source>
        <dbReference type="ARBA" id="ARBA00002121"/>
    </source>
</evidence>
<dbReference type="GO" id="GO:0005524">
    <property type="term" value="F:ATP binding"/>
    <property type="evidence" value="ECO:0007669"/>
    <property type="project" value="UniProtKB-UniRule"/>
</dbReference>
<dbReference type="InterPro" id="IPR015864">
    <property type="entry name" value="FAD_synthase"/>
</dbReference>
<comment type="pathway">
    <text evidence="3 15">Cofactor biosynthesis; FMN biosynthesis; FMN from riboflavin (ATP route): step 1/1.</text>
</comment>
<evidence type="ECO:0000256" key="12">
    <source>
        <dbReference type="ARBA" id="ARBA00023268"/>
    </source>
</evidence>
<reference evidence="17 18" key="1">
    <citation type="journal article" date="2018" name="Microbiome">
        <title>Fine metagenomic profile of the Mediterranean stratified and mixed water columns revealed by assembly and recruitment.</title>
        <authorList>
            <person name="Haro-Moreno J.M."/>
            <person name="Lopez-Perez M."/>
            <person name="De La Torre J.R."/>
            <person name="Picazo A."/>
            <person name="Camacho A."/>
            <person name="Rodriguez-Valera F."/>
        </authorList>
    </citation>
    <scope>NUCLEOTIDE SEQUENCE [LARGE SCALE GENOMIC DNA]</scope>
    <source>
        <strain evidence="17">MED-G57</strain>
    </source>
</reference>
<dbReference type="GO" id="GO:0009231">
    <property type="term" value="P:riboflavin biosynthetic process"/>
    <property type="evidence" value="ECO:0007669"/>
    <property type="project" value="InterPro"/>
</dbReference>
<comment type="catalytic activity">
    <reaction evidence="14 15">
        <text>FMN + ATP + H(+) = FAD + diphosphate</text>
        <dbReference type="Rhea" id="RHEA:17237"/>
        <dbReference type="ChEBI" id="CHEBI:15378"/>
        <dbReference type="ChEBI" id="CHEBI:30616"/>
        <dbReference type="ChEBI" id="CHEBI:33019"/>
        <dbReference type="ChEBI" id="CHEBI:57692"/>
        <dbReference type="ChEBI" id="CHEBI:58210"/>
        <dbReference type="EC" id="2.7.7.2"/>
    </reaction>
</comment>
<keyword evidence="10 15" id="KW-0274">FAD</keyword>
<dbReference type="EC" id="2.7.1.26" evidence="15"/>
<comment type="caution">
    <text evidence="17">The sequence shown here is derived from an EMBL/GenBank/DDBJ whole genome shotgun (WGS) entry which is preliminary data.</text>
</comment>
<dbReference type="InterPro" id="IPR014729">
    <property type="entry name" value="Rossmann-like_a/b/a_fold"/>
</dbReference>
<dbReference type="SUPFAM" id="SSF82114">
    <property type="entry name" value="Riboflavin kinase-like"/>
    <property type="match status" value="1"/>
</dbReference>
<evidence type="ECO:0000259" key="16">
    <source>
        <dbReference type="SMART" id="SM00904"/>
    </source>
</evidence>
<dbReference type="InterPro" id="IPR023468">
    <property type="entry name" value="Riboflavin_kinase"/>
</dbReference>
<dbReference type="UniPathway" id="UPA00277">
    <property type="reaction ID" value="UER00407"/>
</dbReference>
<organism evidence="17 18">
    <name type="scientific">PS1 clade bacterium</name>
    <dbReference type="NCBI Taxonomy" id="2175152"/>
    <lineage>
        <taxon>Bacteria</taxon>
        <taxon>Pseudomonadati</taxon>
        <taxon>Pseudomonadota</taxon>
        <taxon>Alphaproteobacteria</taxon>
        <taxon>PS1 clade</taxon>
    </lineage>
</organism>
<dbReference type="InterPro" id="IPR002606">
    <property type="entry name" value="Riboflavin_kinase_bac"/>
</dbReference>
<dbReference type="GO" id="GO:0003919">
    <property type="term" value="F:FMN adenylyltransferase activity"/>
    <property type="evidence" value="ECO:0007669"/>
    <property type="project" value="UniProtKB-UniRule"/>
</dbReference>
<dbReference type="SMART" id="SM00904">
    <property type="entry name" value="Flavokinase"/>
    <property type="match status" value="1"/>
</dbReference>
<proteinExistence type="inferred from homology"/>
<dbReference type="Proteomes" id="UP000253570">
    <property type="component" value="Unassembled WGS sequence"/>
</dbReference>
<comment type="function">
    <text evidence="1">Catalyzes the phosphorylation of riboflavin to FMN followed by the adenylation of FMN to FAD.</text>
</comment>
<dbReference type="PANTHER" id="PTHR22749">
    <property type="entry name" value="RIBOFLAVIN KINASE/FMN ADENYLYLTRANSFERASE"/>
    <property type="match status" value="1"/>
</dbReference>
<dbReference type="UniPathway" id="UPA00276">
    <property type="reaction ID" value="UER00406"/>
</dbReference>
<keyword evidence="7 15" id="KW-0548">Nucleotidyltransferase</keyword>
<comment type="similarity">
    <text evidence="15">Belongs to the ribF family.</text>
</comment>
<dbReference type="PANTHER" id="PTHR22749:SF6">
    <property type="entry name" value="RIBOFLAVIN KINASE"/>
    <property type="match status" value="1"/>
</dbReference>
<dbReference type="Pfam" id="PF06574">
    <property type="entry name" value="FAD_syn"/>
    <property type="match status" value="1"/>
</dbReference>
<keyword evidence="9 15" id="KW-0418">Kinase</keyword>
<gene>
    <name evidence="17" type="primary">ribF</name>
    <name evidence="17" type="ORF">DBW71_01485</name>
</gene>
<keyword evidence="11 15" id="KW-0067">ATP-binding</keyword>
<comment type="pathway">
    <text evidence="2 15">Cofactor biosynthesis; FAD biosynthesis; FAD from FMN: step 1/1.</text>
</comment>
<dbReference type="GO" id="GO:0009398">
    <property type="term" value="P:FMN biosynthetic process"/>
    <property type="evidence" value="ECO:0007669"/>
    <property type="project" value="UniProtKB-UniRule"/>
</dbReference>
<keyword evidence="12" id="KW-0511">Multifunctional enzyme</keyword>
<evidence type="ECO:0000256" key="5">
    <source>
        <dbReference type="ARBA" id="ARBA00022643"/>
    </source>
</evidence>